<dbReference type="SUPFAM" id="SSF56176">
    <property type="entry name" value="FAD-binding/transporter-associated domain-like"/>
    <property type="match status" value="1"/>
</dbReference>
<dbReference type="InterPro" id="IPR016167">
    <property type="entry name" value="FAD-bd_PCMH_sub1"/>
</dbReference>
<dbReference type="Gene3D" id="3.30.390.50">
    <property type="entry name" value="CO dehydrogenase flavoprotein, C-terminal domain"/>
    <property type="match status" value="1"/>
</dbReference>
<dbReference type="AlphaFoldDB" id="A0A0T7GE41"/>
<dbReference type="Pfam" id="PF03450">
    <property type="entry name" value="CO_deh_flav_C"/>
    <property type="match status" value="1"/>
</dbReference>
<reference evidence="5 6" key="1">
    <citation type="submission" date="2014-08" db="EMBL/GenBank/DDBJ databases">
        <authorList>
            <person name="Chen Y.-H."/>
        </authorList>
    </citation>
    <scope>NUCLEOTIDE SEQUENCE [LARGE SCALE GENOMIC DNA]</scope>
</reference>
<dbReference type="InterPro" id="IPR016166">
    <property type="entry name" value="FAD-bd_PCMH"/>
</dbReference>
<feature type="domain" description="FAD-binding PCMH-type" evidence="4">
    <location>
        <begin position="1"/>
        <end position="177"/>
    </location>
</feature>
<evidence type="ECO:0000313" key="5">
    <source>
        <dbReference type="EMBL" id="CDZ45553.1"/>
    </source>
</evidence>
<gene>
    <name evidence="5" type="ORF">NGAL_HAMBI1189_09630</name>
</gene>
<dbReference type="Gene3D" id="3.30.43.10">
    <property type="entry name" value="Uridine Diphospho-n-acetylenolpyruvylglucosamine Reductase, domain 2"/>
    <property type="match status" value="1"/>
</dbReference>
<sequence length="286" mass="30559">MKARAFDYMRPKCVQEALEAFVSADGDASYIAGGQSLVPALALRLQAPGLLIDIARLDELRGLSIAGGHLRIGATTRHCEILDSDLVREHAPLLAKAAPFVAHPAIRNKGTFGGSLALADPASEFPAMALALDAFIEIASVEGNRRVGAGDFFIDLYETALQPGEIVTAVYVPLATAKTRTAFDELARRRGDYAIVGAGIDAEMQGGFVERMRIAFLSVGSTPVRVGAVEAALTGRQLTPEAIRQAQDVLGTELDPTGDEHTPPEMRRHLARVLLGRLLGRLEANR</sequence>
<dbReference type="FunFam" id="3.30.465.10:FF:000017">
    <property type="entry name" value="Xanthine dehydrogenase, FAD binding subunit"/>
    <property type="match status" value="1"/>
</dbReference>
<dbReference type="GO" id="GO:0071949">
    <property type="term" value="F:FAD binding"/>
    <property type="evidence" value="ECO:0007669"/>
    <property type="project" value="InterPro"/>
</dbReference>
<name>A0A0T7GE41_NEOGA</name>
<dbReference type="InterPro" id="IPR036683">
    <property type="entry name" value="CO_DH_flav_C_dom_sf"/>
</dbReference>
<dbReference type="PANTHER" id="PTHR42659:SF2">
    <property type="entry name" value="XANTHINE DEHYDROGENASE SUBUNIT C-RELATED"/>
    <property type="match status" value="1"/>
</dbReference>
<accession>A0A0T7GE41</accession>
<dbReference type="InterPro" id="IPR016169">
    <property type="entry name" value="FAD-bd_PCMH_sub2"/>
</dbReference>
<keyword evidence="1" id="KW-0285">Flavoprotein</keyword>
<dbReference type="InterPro" id="IPR005107">
    <property type="entry name" value="CO_DH_flav_C"/>
</dbReference>
<dbReference type="SMART" id="SM01092">
    <property type="entry name" value="CO_deh_flav_C"/>
    <property type="match status" value="1"/>
</dbReference>
<dbReference type="SUPFAM" id="SSF55447">
    <property type="entry name" value="CO dehydrogenase flavoprotein C-terminal domain-like"/>
    <property type="match status" value="1"/>
</dbReference>
<evidence type="ECO:0000256" key="3">
    <source>
        <dbReference type="ARBA" id="ARBA00023002"/>
    </source>
</evidence>
<dbReference type="RefSeq" id="WP_046631865.1">
    <property type="nucleotide sequence ID" value="NZ_CCRK01000002.1"/>
</dbReference>
<evidence type="ECO:0000259" key="4">
    <source>
        <dbReference type="PROSITE" id="PS51387"/>
    </source>
</evidence>
<dbReference type="Pfam" id="PF00941">
    <property type="entry name" value="FAD_binding_5"/>
    <property type="match status" value="1"/>
</dbReference>
<evidence type="ECO:0000313" key="6">
    <source>
        <dbReference type="Proteomes" id="UP000039660"/>
    </source>
</evidence>
<keyword evidence="3" id="KW-0560">Oxidoreductase</keyword>
<dbReference type="GO" id="GO:0016491">
    <property type="term" value="F:oxidoreductase activity"/>
    <property type="evidence" value="ECO:0007669"/>
    <property type="project" value="UniProtKB-KW"/>
</dbReference>
<dbReference type="PANTHER" id="PTHR42659">
    <property type="entry name" value="XANTHINE DEHYDROGENASE SUBUNIT C-RELATED"/>
    <property type="match status" value="1"/>
</dbReference>
<dbReference type="PROSITE" id="PS51387">
    <property type="entry name" value="FAD_PCMH"/>
    <property type="match status" value="1"/>
</dbReference>
<proteinExistence type="predicted"/>
<keyword evidence="2" id="KW-0274">FAD</keyword>
<dbReference type="InterPro" id="IPR002346">
    <property type="entry name" value="Mopterin_DH_FAD-bd"/>
</dbReference>
<evidence type="ECO:0000256" key="2">
    <source>
        <dbReference type="ARBA" id="ARBA00022827"/>
    </source>
</evidence>
<dbReference type="Proteomes" id="UP000039660">
    <property type="component" value="Unassembled WGS sequence"/>
</dbReference>
<dbReference type="InterPro" id="IPR036318">
    <property type="entry name" value="FAD-bd_PCMH-like_sf"/>
</dbReference>
<evidence type="ECO:0000256" key="1">
    <source>
        <dbReference type="ARBA" id="ARBA00022630"/>
    </source>
</evidence>
<dbReference type="InterPro" id="IPR051312">
    <property type="entry name" value="Diverse_Substr_Oxidored"/>
</dbReference>
<organism evidence="5 6">
    <name type="scientific">Neorhizobium galegae bv. officinalis</name>
    <dbReference type="NCBI Taxonomy" id="323656"/>
    <lineage>
        <taxon>Bacteria</taxon>
        <taxon>Pseudomonadati</taxon>
        <taxon>Pseudomonadota</taxon>
        <taxon>Alphaproteobacteria</taxon>
        <taxon>Hyphomicrobiales</taxon>
        <taxon>Rhizobiaceae</taxon>
        <taxon>Rhizobium/Agrobacterium group</taxon>
        <taxon>Neorhizobium</taxon>
    </lineage>
</organism>
<dbReference type="Gene3D" id="3.30.465.10">
    <property type="match status" value="1"/>
</dbReference>
<dbReference type="EMBL" id="CCRK01000002">
    <property type="protein sequence ID" value="CDZ45553.1"/>
    <property type="molecule type" value="Genomic_DNA"/>
</dbReference>
<protein>
    <submittedName>
        <fullName evidence="5">Carbon monoxide dehydrogenase medium subunit</fullName>
    </submittedName>
</protein>